<reference evidence="1" key="1">
    <citation type="submission" date="2018-11" db="EMBL/GenBank/DDBJ databases">
        <title>The sequence and de novo assembly of Larimichthys crocea genome using PacBio and Hi-C technologies.</title>
        <authorList>
            <person name="Xu P."/>
            <person name="Chen B."/>
            <person name="Zhou Z."/>
            <person name="Ke Q."/>
            <person name="Wu Y."/>
            <person name="Bai H."/>
            <person name="Pu F."/>
        </authorList>
    </citation>
    <scope>NUCLEOTIDE SEQUENCE</scope>
    <source>
        <tissue evidence="1">Muscle</tissue>
    </source>
</reference>
<organism evidence="1 2">
    <name type="scientific">Larimichthys crocea</name>
    <name type="common">Large yellow croaker</name>
    <name type="synonym">Pseudosciaena crocea</name>
    <dbReference type="NCBI Taxonomy" id="215358"/>
    <lineage>
        <taxon>Eukaryota</taxon>
        <taxon>Metazoa</taxon>
        <taxon>Chordata</taxon>
        <taxon>Craniata</taxon>
        <taxon>Vertebrata</taxon>
        <taxon>Euteleostomi</taxon>
        <taxon>Actinopterygii</taxon>
        <taxon>Neopterygii</taxon>
        <taxon>Teleostei</taxon>
        <taxon>Neoteleostei</taxon>
        <taxon>Acanthomorphata</taxon>
        <taxon>Eupercaria</taxon>
        <taxon>Sciaenidae</taxon>
        <taxon>Larimichthys</taxon>
    </lineage>
</organism>
<name>A0ACD3QT05_LARCR</name>
<protein>
    <submittedName>
        <fullName evidence="1">Uncharacterized protein</fullName>
    </submittedName>
</protein>
<accession>A0ACD3QT05</accession>
<dbReference type="EMBL" id="CM011688">
    <property type="protein sequence ID" value="TMS10250.1"/>
    <property type="molecule type" value="Genomic_DNA"/>
</dbReference>
<keyword evidence="2" id="KW-1185">Reference proteome</keyword>
<gene>
    <name evidence="1" type="ORF">E3U43_002909</name>
</gene>
<sequence>MPCLVGLIHSNRRRCLLSFELHSSDLTSTSQELVQMASICQDPDLIDLALLAMRCPFDWQDTVGETGLKLRKAVPEQALSSKITLSVSDWLFHVAYVLIKFANSPRPDLWVLERSVDNGRTFIPWQYFAHSKHECIEKFGKQPNARILSDDDQVCTTEYSRIVPLENGESLVNGRPGSRNFTYSPVLRDFTKATNIRLRFLRTTTLLGHLISKAQRDPTVTRRYYYSIKDISIGGRCVCHGHAQVCGGASNQDNPNRLQCECQHNTCGESCDRCCPGFNQKPWRAATVDSPNECEQMERRGASLDTFGRFNGGGVCINCQHNTAGVNCEQCLEGFYRPYGVPPESPTGCIRCRCDERTTAGCEMGSGRCICKPQFTGEYCDRCADGYYYYPQCIRYPVYQTTTESPAGPIVGPTACPQGYFGSPSCQQCICDYRGTAYGVCDASGRCLCRQGVEGQRCDRCQPGYHSFPNCQACLCDGAGVANSVCSPSGQCVCFPNYGGQECDGCSPGYYGYPDCAGVVGQQCDRCASGLRFPHCSAPISVCNPAGTELADPQTGSCRCLTNVEGTLCDRCKPLHWNLATNNPRGCIECQCDVKGTLSGVGECEQKSGKCHCKPNTCGHACDTCKNGYFLLQKKKYFGCEGCQCDVGGAVGMACDEISGRCQCRENVVGLKCTEPAPSYYFPTLHQLKFEVEDGTTPNARPVRFGYNPQEFPDFSWRGYAVMSPAQSEVRVTVHVDPKDGRQHLFRVVLRFTNPSSTSVTGSIKATNNRGSCSCLLYKHVAMDGFSSVLGAQGKLSSRSGRRRRQARVRRPTSDHPEMADLSGRQSQLQLSLRVPHPGPYALVLEYASEVDTVQNVNILISGQSGDHIPARANIYSCAYSFLCRSVAVDSNNQVTMLQLSHKTEILLQTSTATFLLHKVYAVPAEEFSIEYVDPKVLCVSTHGRFTENSRHCILRQFDKPASAWILYAARDGQLSSAPAVSPQRGENEDYRWRRQTGVFPVHEPQSDGILLKFPQTEISFTPNVPLPGRYVVVVHYHQPEHTSFPVEVRVNAGREWKGSINASFCPAVTGCREVVIADDRIALDFDQNSWQQPTISVIVPPRKTLILDYILLVPDSSYTPDLLREKPLDKSADFIQQCRGEGFYIDPRASSQFCRDSARSLAAAYNDGALPCNCDKSGSTGSVCDPVGGQCPCRRHVIACECGRRLCDEVTGRCICPPQTVKPACDVCQSQTFSYHPLLGCEGCECSPNGIKANAGPECDRITGQCSCKPRIGGRQCDRCAPGYYRFPDCIPCNCKQGGVTPDVCHPDTGRCLCKRNVAGVKCDTCRQGSFYFDPYNPHGCTSCFCFGATDRCQSSSKRRGKFVGMQAWRLESPDQEEVISVLNTASNTVVADIQELPPTIQTLHWVAPSSYLGNRVSSYGGFLTYQSKSFGIPSEGMTLLDRRPDVVLTGRNMTLIHMAPQVPLPDRLYQGRVQLLEGNWRHAITNRPVSREELMMVLAGLVGLRIRALYFTQTQRLSLGEVGLEGATDTGTGGPGNTVEDCSCPPQYTGDSCEKCSPGYYRDGSGPFLGRCVPCQCNGLADECEEKTGRCLNCQYNTAGDRCERCKEGYYGNAAQRTCRVCPCPFSVATNSFAIGCREVFGDFQCICRAGYTGDKCESCAPGYYGDPLTPGGSCRPCNCNGNGNNCDPRTGVCKNTLEPGDTNTDENCQECDNCAQTLLHDLEKLDDELGKIKGQLDNANASMSSQDRLKKLEQALYDTKILVNKYSTTINTQKSRVNQLKDDTKNLSDDISSLKDKADERANEADMAVEDVERTHRRAKDLDSEIRNTLKKIQALLDQLNEGSGSGTPAPGGNLSKMLEDAQRMVDEMNNKNFTP</sequence>
<comment type="caution">
    <text evidence="1">The sequence shown here is derived from an EMBL/GenBank/DDBJ whole genome shotgun (WGS) entry which is preliminary data.</text>
</comment>
<evidence type="ECO:0000313" key="2">
    <source>
        <dbReference type="Proteomes" id="UP000793456"/>
    </source>
</evidence>
<evidence type="ECO:0000313" key="1">
    <source>
        <dbReference type="EMBL" id="TMS10250.1"/>
    </source>
</evidence>
<dbReference type="Proteomes" id="UP000793456">
    <property type="component" value="Chromosome XV"/>
</dbReference>
<proteinExistence type="predicted"/>